<dbReference type="EMBL" id="BMGH01000001">
    <property type="protein sequence ID" value="GGD06402.1"/>
    <property type="molecule type" value="Genomic_DNA"/>
</dbReference>
<keyword evidence="1" id="KW-0472">Membrane</keyword>
<reference evidence="2" key="1">
    <citation type="journal article" date="2014" name="Int. J. Syst. Evol. Microbiol.">
        <title>Complete genome sequence of Corynebacterium casei LMG S-19264T (=DSM 44701T), isolated from a smear-ripened cheese.</title>
        <authorList>
            <consortium name="US DOE Joint Genome Institute (JGI-PGF)"/>
            <person name="Walter F."/>
            <person name="Albersmeier A."/>
            <person name="Kalinowski J."/>
            <person name="Ruckert C."/>
        </authorList>
    </citation>
    <scope>NUCLEOTIDE SEQUENCE</scope>
    <source>
        <strain evidence="2">CGMCC 1.12921</strain>
    </source>
</reference>
<evidence type="ECO:0000313" key="2">
    <source>
        <dbReference type="EMBL" id="GGD06402.1"/>
    </source>
</evidence>
<keyword evidence="3" id="KW-1185">Reference proteome</keyword>
<evidence type="ECO:0000256" key="1">
    <source>
        <dbReference type="SAM" id="Phobius"/>
    </source>
</evidence>
<protein>
    <submittedName>
        <fullName evidence="2">Uncharacterized protein</fullName>
    </submittedName>
</protein>
<gene>
    <name evidence="2" type="ORF">GCM10011342_14100</name>
</gene>
<comment type="caution">
    <text evidence="2">The sequence shown here is derived from an EMBL/GenBank/DDBJ whole genome shotgun (WGS) entry which is preliminary data.</text>
</comment>
<dbReference type="AlphaFoldDB" id="A0A8J2V510"/>
<evidence type="ECO:0000313" key="3">
    <source>
        <dbReference type="Proteomes" id="UP000613582"/>
    </source>
</evidence>
<dbReference type="Proteomes" id="UP000613582">
    <property type="component" value="Unassembled WGS sequence"/>
</dbReference>
<keyword evidence="1" id="KW-0812">Transmembrane</keyword>
<accession>A0A8J2V510</accession>
<feature type="transmembrane region" description="Helical" evidence="1">
    <location>
        <begin position="74"/>
        <end position="98"/>
    </location>
</feature>
<name>A0A8J2V510_9PROT</name>
<reference evidence="2" key="2">
    <citation type="submission" date="2020-09" db="EMBL/GenBank/DDBJ databases">
        <authorList>
            <person name="Sun Q."/>
            <person name="Zhou Y."/>
        </authorList>
    </citation>
    <scope>NUCLEOTIDE SEQUENCE</scope>
    <source>
        <strain evidence="2">CGMCC 1.12921</strain>
    </source>
</reference>
<sequence>MSAFRSAAFADPAKNPIAARAAPVSICRIRLPLTIFPDDHTVPDPLRQRKQALAHWRRETTTGTRLSISGENQLIPLFVVGPAGIILSWLLFLVLFVMKGTDAKPA</sequence>
<proteinExistence type="predicted"/>
<organism evidence="2 3">
    <name type="scientific">Aquisalinus flavus</name>
    <dbReference type="NCBI Taxonomy" id="1526572"/>
    <lineage>
        <taxon>Bacteria</taxon>
        <taxon>Pseudomonadati</taxon>
        <taxon>Pseudomonadota</taxon>
        <taxon>Alphaproteobacteria</taxon>
        <taxon>Parvularculales</taxon>
        <taxon>Parvularculaceae</taxon>
        <taxon>Aquisalinus</taxon>
    </lineage>
</organism>
<keyword evidence="1" id="KW-1133">Transmembrane helix</keyword>